<dbReference type="InterPro" id="IPR006319">
    <property type="entry name" value="PEP_synth"/>
</dbReference>
<organism evidence="5 6">
    <name type="scientific">Aspergillus brasiliensis</name>
    <dbReference type="NCBI Taxonomy" id="319629"/>
    <lineage>
        <taxon>Eukaryota</taxon>
        <taxon>Fungi</taxon>
        <taxon>Dikarya</taxon>
        <taxon>Ascomycota</taxon>
        <taxon>Pezizomycotina</taxon>
        <taxon>Eurotiomycetes</taxon>
        <taxon>Eurotiomycetidae</taxon>
        <taxon>Eurotiales</taxon>
        <taxon>Aspergillaceae</taxon>
        <taxon>Aspergillus</taxon>
        <taxon>Aspergillus subgen. Circumdati</taxon>
    </lineage>
</organism>
<keyword evidence="2" id="KW-0547">Nucleotide-binding</keyword>
<evidence type="ECO:0000313" key="5">
    <source>
        <dbReference type="EMBL" id="GKZ19390.1"/>
    </source>
</evidence>
<evidence type="ECO:0000256" key="3">
    <source>
        <dbReference type="ARBA" id="ARBA00022840"/>
    </source>
</evidence>
<dbReference type="InterPro" id="IPR018274">
    <property type="entry name" value="PEP_util_AS"/>
</dbReference>
<dbReference type="PANTHER" id="PTHR43030">
    <property type="entry name" value="PHOSPHOENOLPYRUVATE SYNTHASE"/>
    <property type="match status" value="1"/>
</dbReference>
<reference evidence="5" key="1">
    <citation type="submission" date="2022-07" db="EMBL/GenBank/DDBJ databases">
        <title>Taxonomy of Aspergillus series Nigri: significant species reduction supported by multi-species coalescent approaches.</title>
        <authorList>
            <person name="Bian C."/>
            <person name="Kusuya Y."/>
            <person name="Sklenar F."/>
            <person name="D'hooge E."/>
            <person name="Yaguchi T."/>
            <person name="Takahashi H."/>
            <person name="Hubka V."/>
        </authorList>
    </citation>
    <scope>NUCLEOTIDE SEQUENCE</scope>
    <source>
        <strain evidence="5">CBS 733.88</strain>
    </source>
</reference>
<dbReference type="PROSITE" id="PS00370">
    <property type="entry name" value="PEP_ENZYMES_PHOS_SITE"/>
    <property type="match status" value="1"/>
</dbReference>
<dbReference type="GO" id="GO:0005524">
    <property type="term" value="F:ATP binding"/>
    <property type="evidence" value="ECO:0007669"/>
    <property type="project" value="UniProtKB-KW"/>
</dbReference>
<sequence>MKRAPAITADHGGQTSHATIVSRELGISAIVGTHDAAYVLHPGRDVTVLADSGLRRKGIGCRYSFGNAKQRVVASEQRQNGVKADEPNIIDMW</sequence>
<dbReference type="InterPro" id="IPR036637">
    <property type="entry name" value="Phosphohistidine_dom_sf"/>
</dbReference>
<name>A0A9W5YK78_9EURO</name>
<proteinExistence type="inferred from homology"/>
<feature type="domain" description="PEP-utilising enzyme mobile" evidence="4">
    <location>
        <begin position="1"/>
        <end position="53"/>
    </location>
</feature>
<evidence type="ECO:0000256" key="1">
    <source>
        <dbReference type="ARBA" id="ARBA00007837"/>
    </source>
</evidence>
<dbReference type="SUPFAM" id="SSF52009">
    <property type="entry name" value="Phosphohistidine domain"/>
    <property type="match status" value="1"/>
</dbReference>
<dbReference type="EMBL" id="BROQ01000019">
    <property type="protein sequence ID" value="GKZ19390.1"/>
    <property type="molecule type" value="Genomic_DNA"/>
</dbReference>
<keyword evidence="3" id="KW-0067">ATP-binding</keyword>
<comment type="similarity">
    <text evidence="1">Belongs to the PEP-utilizing enzyme family.</text>
</comment>
<evidence type="ECO:0000313" key="6">
    <source>
        <dbReference type="Proteomes" id="UP001143548"/>
    </source>
</evidence>
<gene>
    <name evidence="5" type="ORF">AbraCBS73388_003861</name>
</gene>
<dbReference type="AlphaFoldDB" id="A0A9W5YK78"/>
<evidence type="ECO:0000256" key="2">
    <source>
        <dbReference type="ARBA" id="ARBA00022741"/>
    </source>
</evidence>
<dbReference type="GO" id="GO:0008986">
    <property type="term" value="F:pyruvate, water dikinase activity"/>
    <property type="evidence" value="ECO:0007669"/>
    <property type="project" value="InterPro"/>
</dbReference>
<accession>A0A9W5YK78</accession>
<dbReference type="Proteomes" id="UP001143548">
    <property type="component" value="Unassembled WGS sequence"/>
</dbReference>
<dbReference type="PANTHER" id="PTHR43030:SF1">
    <property type="entry name" value="PHOSPHOENOLPYRUVATE SYNTHASE"/>
    <property type="match status" value="1"/>
</dbReference>
<comment type="caution">
    <text evidence="5">The sequence shown here is derived from an EMBL/GenBank/DDBJ whole genome shotgun (WGS) entry which is preliminary data.</text>
</comment>
<protein>
    <recommendedName>
        <fullName evidence="4">PEP-utilising enzyme mobile domain-containing protein</fullName>
    </recommendedName>
</protein>
<dbReference type="InterPro" id="IPR008279">
    <property type="entry name" value="PEP-util_enz_mobile_dom"/>
</dbReference>
<dbReference type="Gene3D" id="3.50.30.10">
    <property type="entry name" value="Phosphohistidine domain"/>
    <property type="match status" value="1"/>
</dbReference>
<evidence type="ECO:0000259" key="4">
    <source>
        <dbReference type="Pfam" id="PF00391"/>
    </source>
</evidence>
<dbReference type="Pfam" id="PF00391">
    <property type="entry name" value="PEP-utilizers"/>
    <property type="match status" value="1"/>
</dbReference>